<keyword evidence="2" id="KW-1185">Reference proteome</keyword>
<organism evidence="1 2">
    <name type="scientific">Racocetra persica</name>
    <dbReference type="NCBI Taxonomy" id="160502"/>
    <lineage>
        <taxon>Eukaryota</taxon>
        <taxon>Fungi</taxon>
        <taxon>Fungi incertae sedis</taxon>
        <taxon>Mucoromycota</taxon>
        <taxon>Glomeromycotina</taxon>
        <taxon>Glomeromycetes</taxon>
        <taxon>Diversisporales</taxon>
        <taxon>Gigasporaceae</taxon>
        <taxon>Racocetra</taxon>
    </lineage>
</organism>
<protein>
    <submittedName>
        <fullName evidence="1">6765_t:CDS:1</fullName>
    </submittedName>
</protein>
<dbReference type="Proteomes" id="UP000789920">
    <property type="component" value="Unassembled WGS sequence"/>
</dbReference>
<sequence length="159" mass="18098">LPNNNDEYYVELLYGELDETINQNLSTNISSDNEIIELAIRAKQALNISRGPIEPPVIITNLLKQIKATIYLSIYQYWDSPKEIILISALLDPDTKSLKLSDNLVNDLSKLLSTSKLSKDNYVNYSLLRLSDDSDKEKNEASNKVIQYLVLSKEAQEYN</sequence>
<accession>A0ACA9RJF8</accession>
<evidence type="ECO:0000313" key="1">
    <source>
        <dbReference type="EMBL" id="CAG8794375.1"/>
    </source>
</evidence>
<evidence type="ECO:0000313" key="2">
    <source>
        <dbReference type="Proteomes" id="UP000789920"/>
    </source>
</evidence>
<name>A0ACA9RJF8_9GLOM</name>
<comment type="caution">
    <text evidence="1">The sequence shown here is derived from an EMBL/GenBank/DDBJ whole genome shotgun (WGS) entry which is preliminary data.</text>
</comment>
<dbReference type="EMBL" id="CAJVQC010054609">
    <property type="protein sequence ID" value="CAG8794375.1"/>
    <property type="molecule type" value="Genomic_DNA"/>
</dbReference>
<gene>
    <name evidence="1" type="ORF">RPERSI_LOCUS19749</name>
</gene>
<proteinExistence type="predicted"/>
<feature type="non-terminal residue" evidence="1">
    <location>
        <position position="159"/>
    </location>
</feature>
<reference evidence="1" key="1">
    <citation type="submission" date="2021-06" db="EMBL/GenBank/DDBJ databases">
        <authorList>
            <person name="Kallberg Y."/>
            <person name="Tangrot J."/>
            <person name="Rosling A."/>
        </authorList>
    </citation>
    <scope>NUCLEOTIDE SEQUENCE</scope>
    <source>
        <strain evidence="1">MA461A</strain>
    </source>
</reference>
<feature type="non-terminal residue" evidence="1">
    <location>
        <position position="1"/>
    </location>
</feature>